<organism evidence="2 3">
    <name type="scientific">Algoriphagus ornithinivorans</name>
    <dbReference type="NCBI Taxonomy" id="226506"/>
    <lineage>
        <taxon>Bacteria</taxon>
        <taxon>Pseudomonadati</taxon>
        <taxon>Bacteroidota</taxon>
        <taxon>Cytophagia</taxon>
        <taxon>Cytophagales</taxon>
        <taxon>Cyclobacteriaceae</taxon>
        <taxon>Algoriphagus</taxon>
    </lineage>
</organism>
<proteinExistence type="predicted"/>
<gene>
    <name evidence="2" type="ORF">SAMN04488519_105263</name>
</gene>
<dbReference type="AlphaFoldDB" id="A0A1I5G953"/>
<dbReference type="PROSITE" id="PS51257">
    <property type="entry name" value="PROKAR_LIPOPROTEIN"/>
    <property type="match status" value="1"/>
</dbReference>
<dbReference type="Pfam" id="PF06835">
    <property type="entry name" value="LptC"/>
    <property type="match status" value="1"/>
</dbReference>
<accession>A0A1I5G953</accession>
<dbReference type="GO" id="GO:0015221">
    <property type="term" value="F:lipopolysaccharide transmembrane transporter activity"/>
    <property type="evidence" value="ECO:0007669"/>
    <property type="project" value="InterPro"/>
</dbReference>
<dbReference type="STRING" id="226506.SAMN04488519_105263"/>
<dbReference type="Proteomes" id="UP000199564">
    <property type="component" value="Unassembled WGS sequence"/>
</dbReference>
<feature type="signal peptide" evidence="1">
    <location>
        <begin position="1"/>
        <end position="18"/>
    </location>
</feature>
<dbReference type="EMBL" id="FOVW01000005">
    <property type="protein sequence ID" value="SFO32442.1"/>
    <property type="molecule type" value="Genomic_DNA"/>
</dbReference>
<dbReference type="InterPro" id="IPR026265">
    <property type="entry name" value="LptC"/>
</dbReference>
<sequence>MRKLLLLLFLAISLLSCREDVDSAALQVYEGPMNIATNIHVVHSDSAIVRSEITAAKQLEYLNGNMEFPDGILIEFFERDGTLETTLRADRGYFDKEKNLYRGEGNVQVDNSIEDQHLQSEELYWDPNKKKIFTDKFVTIRDKQTLFNGTGMEADESFTNYTLKNVRDSRTILPGEEI</sequence>
<dbReference type="NCBIfam" id="TIGR04409">
    <property type="entry name" value="LptC_YrbK"/>
    <property type="match status" value="1"/>
</dbReference>
<name>A0A1I5G953_9BACT</name>
<evidence type="ECO:0000256" key="1">
    <source>
        <dbReference type="SAM" id="SignalP"/>
    </source>
</evidence>
<keyword evidence="1" id="KW-0732">Signal</keyword>
<protein>
    <submittedName>
        <fullName evidence="2">LPS export ABC transporter protein LptC</fullName>
    </submittedName>
</protein>
<evidence type="ECO:0000313" key="2">
    <source>
        <dbReference type="EMBL" id="SFO32442.1"/>
    </source>
</evidence>
<dbReference type="GO" id="GO:0005886">
    <property type="term" value="C:plasma membrane"/>
    <property type="evidence" value="ECO:0007669"/>
    <property type="project" value="InterPro"/>
</dbReference>
<dbReference type="RefSeq" id="WP_091653546.1">
    <property type="nucleotide sequence ID" value="NZ_FOVW01000005.1"/>
</dbReference>
<reference evidence="3" key="1">
    <citation type="submission" date="2016-10" db="EMBL/GenBank/DDBJ databases">
        <authorList>
            <person name="Varghese N."/>
            <person name="Submissions S."/>
        </authorList>
    </citation>
    <scope>NUCLEOTIDE SEQUENCE [LARGE SCALE GENOMIC DNA]</scope>
    <source>
        <strain evidence="3">DSM 15282</strain>
    </source>
</reference>
<keyword evidence="3" id="KW-1185">Reference proteome</keyword>
<evidence type="ECO:0000313" key="3">
    <source>
        <dbReference type="Proteomes" id="UP000199564"/>
    </source>
</evidence>
<dbReference type="InterPro" id="IPR010664">
    <property type="entry name" value="LipoPS_assembly_LptC-rel"/>
</dbReference>
<dbReference type="Gene3D" id="2.60.450.10">
    <property type="entry name" value="Lipopolysaccharide (LPS) transport protein A like domain"/>
    <property type="match status" value="1"/>
</dbReference>
<feature type="chain" id="PRO_5011453550" evidence="1">
    <location>
        <begin position="19"/>
        <end position="178"/>
    </location>
</feature>